<feature type="compositionally biased region" description="Polar residues" evidence="1">
    <location>
        <begin position="118"/>
        <end position="130"/>
    </location>
</feature>
<feature type="compositionally biased region" description="Low complexity" evidence="1">
    <location>
        <begin position="559"/>
        <end position="580"/>
    </location>
</feature>
<feature type="compositionally biased region" description="Low complexity" evidence="1">
    <location>
        <begin position="96"/>
        <end position="106"/>
    </location>
</feature>
<feature type="region of interest" description="Disordered" evidence="1">
    <location>
        <begin position="150"/>
        <end position="234"/>
    </location>
</feature>
<protein>
    <submittedName>
        <fullName evidence="4">Nuclear protein MDM1</fullName>
    </submittedName>
</protein>
<dbReference type="InterPro" id="IPR029136">
    <property type="entry name" value="MDM1"/>
</dbReference>
<dbReference type="WBParaSite" id="ECPE_0000845901-mRNA-1">
    <property type="protein sequence ID" value="ECPE_0000845901-mRNA-1"/>
    <property type="gene ID" value="ECPE_0000845901"/>
</dbReference>
<dbReference type="Pfam" id="PF15501">
    <property type="entry name" value="MDM1"/>
    <property type="match status" value="1"/>
</dbReference>
<reference evidence="2 3" key="2">
    <citation type="submission" date="2018-11" db="EMBL/GenBank/DDBJ databases">
        <authorList>
            <consortium name="Pathogen Informatics"/>
        </authorList>
    </citation>
    <scope>NUCLEOTIDE SEQUENCE [LARGE SCALE GENOMIC DNA]</scope>
    <source>
        <strain evidence="2 3">Egypt</strain>
    </source>
</reference>
<feature type="compositionally biased region" description="Polar residues" evidence="1">
    <location>
        <begin position="538"/>
        <end position="553"/>
    </location>
</feature>
<feature type="compositionally biased region" description="Polar residues" evidence="1">
    <location>
        <begin position="518"/>
        <end position="528"/>
    </location>
</feature>
<evidence type="ECO:0000313" key="3">
    <source>
        <dbReference type="Proteomes" id="UP000272942"/>
    </source>
</evidence>
<dbReference type="GO" id="GO:0046600">
    <property type="term" value="P:negative regulation of centriole replication"/>
    <property type="evidence" value="ECO:0007669"/>
    <property type="project" value="InterPro"/>
</dbReference>
<feature type="region of interest" description="Disordered" evidence="1">
    <location>
        <begin position="487"/>
        <end position="580"/>
    </location>
</feature>
<feature type="compositionally biased region" description="Basic and acidic residues" evidence="1">
    <location>
        <begin position="655"/>
        <end position="667"/>
    </location>
</feature>
<dbReference type="GO" id="GO:0008017">
    <property type="term" value="F:microtubule binding"/>
    <property type="evidence" value="ECO:0007669"/>
    <property type="project" value="InterPro"/>
</dbReference>
<feature type="compositionally biased region" description="Polar residues" evidence="1">
    <location>
        <begin position="637"/>
        <end position="647"/>
    </location>
</feature>
<evidence type="ECO:0000313" key="4">
    <source>
        <dbReference type="WBParaSite" id="ECPE_0000845901-mRNA-1"/>
    </source>
</evidence>
<feature type="region of interest" description="Disordered" evidence="1">
    <location>
        <begin position="433"/>
        <end position="459"/>
    </location>
</feature>
<feature type="compositionally biased region" description="Polar residues" evidence="1">
    <location>
        <begin position="494"/>
        <end position="503"/>
    </location>
</feature>
<feature type="region of interest" description="Disordered" evidence="1">
    <location>
        <begin position="637"/>
        <end position="683"/>
    </location>
</feature>
<dbReference type="AlphaFoldDB" id="A0A183AN98"/>
<sequence length="683" mass="77542">MVKIEREPLIAGRHPTDNKNPIYFSEQQTMITVPQDDFFIIGPSDTRFAPAIAYPNRLKVRSRSTSPGLVRFTENPARNAKIPTRFNERVDQGRGTKTSNTNTSKSDQLPAPIRRAQTAHTRQNEAIQTDTPKRALEAEIQRIRSDLERRKRELRARATESSQQWTKSKHKHHKEPKGVQKRVEIAQPPPPPIVSTTQATPMAPRDTIHPAPRSKEPLKRQRSASPTGRPHRTEYQYAYRTPEIRPFTRTAQATEPARIARAQTESNIHARYESEYRREYKPFKYVPVEQLKSTGLQNQHGVNIVPIPRPRSAIIARPSSAQIMSENDARIKRPVRSLTPPAKMDGDGSRRPARRRYKTEYMAKYTNFSQPVSRTNSPKHQTSLLRNWHKEWDELRQQAENNRERDRRSHFTPNHLGQLDSVWVDCWDPPSSSSASNQRELYTQLNRPPAGKPSLIIGTAQTNPDNWVISKRREAMYDSHHVAEVLDPEDPWDDSSSQSNNKYHSIHTDCGTPKHKPSNQIYPTNPSRVQPKERLSSIFPQGQITRDFTSNSADKPAISSSSQPFEFPSSGSSLGGDISSGIGGDSSSIYAGHDHWARTQDLGTEDKARKSLISTTIDIDPTVTFSTPSPLSVRSMVSSASIASDTLQRAKRQRDRMLRDYETRHENTYSPNAYGSPIPRHGK</sequence>
<accession>A0A183AN98</accession>
<name>A0A183AN98_9TREM</name>
<proteinExistence type="predicted"/>
<feature type="region of interest" description="Disordered" evidence="1">
    <location>
        <begin position="81"/>
        <end position="137"/>
    </location>
</feature>
<evidence type="ECO:0000313" key="2">
    <source>
        <dbReference type="EMBL" id="VDP83513.1"/>
    </source>
</evidence>
<keyword evidence="3" id="KW-1185">Reference proteome</keyword>
<reference evidence="4" key="1">
    <citation type="submission" date="2016-06" db="UniProtKB">
        <authorList>
            <consortium name="WormBaseParasite"/>
        </authorList>
    </citation>
    <scope>IDENTIFICATION</scope>
</reference>
<feature type="compositionally biased region" description="Polar residues" evidence="1">
    <location>
        <begin position="433"/>
        <end position="446"/>
    </location>
</feature>
<organism evidence="4">
    <name type="scientific">Echinostoma caproni</name>
    <dbReference type="NCBI Taxonomy" id="27848"/>
    <lineage>
        <taxon>Eukaryota</taxon>
        <taxon>Metazoa</taxon>
        <taxon>Spiralia</taxon>
        <taxon>Lophotrochozoa</taxon>
        <taxon>Platyhelminthes</taxon>
        <taxon>Trematoda</taxon>
        <taxon>Digenea</taxon>
        <taxon>Plagiorchiida</taxon>
        <taxon>Echinostomata</taxon>
        <taxon>Echinostomatoidea</taxon>
        <taxon>Echinostomatidae</taxon>
        <taxon>Echinostoma</taxon>
    </lineage>
</organism>
<gene>
    <name evidence="2" type="ORF">ECPE_LOCUS8433</name>
</gene>
<evidence type="ECO:0000256" key="1">
    <source>
        <dbReference type="SAM" id="MobiDB-lite"/>
    </source>
</evidence>
<dbReference type="OrthoDB" id="9999940at2759"/>
<dbReference type="EMBL" id="UZAN01045968">
    <property type="protein sequence ID" value="VDP83513.1"/>
    <property type="molecule type" value="Genomic_DNA"/>
</dbReference>
<dbReference type="Proteomes" id="UP000272942">
    <property type="component" value="Unassembled WGS sequence"/>
</dbReference>